<dbReference type="AlphaFoldDB" id="A0A085LLS2"/>
<dbReference type="Proteomes" id="UP000030764">
    <property type="component" value="Unassembled WGS sequence"/>
</dbReference>
<sequence>MNPSGRCGPACFGGQWLHHLYRPHAQLQTKQPTSLRTIIGDELRCAGVGTAKLEPREGQTAVVDVIVSERQPLGFDIVLGIHATRSLGAMFLDDHGGLQLGPPNAPVCAAADAGICVEGAEFVATTRPTIMEGSVEVGQQLFPGHTAEHQRRVRRGSLAYTWMTFSLTNQS</sequence>
<organism evidence="1 2">
    <name type="scientific">Trichuris suis</name>
    <name type="common">pig whipworm</name>
    <dbReference type="NCBI Taxonomy" id="68888"/>
    <lineage>
        <taxon>Eukaryota</taxon>
        <taxon>Metazoa</taxon>
        <taxon>Ecdysozoa</taxon>
        <taxon>Nematoda</taxon>
        <taxon>Enoplea</taxon>
        <taxon>Dorylaimia</taxon>
        <taxon>Trichinellida</taxon>
        <taxon>Trichuridae</taxon>
        <taxon>Trichuris</taxon>
    </lineage>
</organism>
<reference evidence="1 2" key="1">
    <citation type="journal article" date="2014" name="Nat. Genet.">
        <title>Genome and transcriptome of the porcine whipworm Trichuris suis.</title>
        <authorList>
            <person name="Jex A.R."/>
            <person name="Nejsum P."/>
            <person name="Schwarz E.M."/>
            <person name="Hu L."/>
            <person name="Young N.D."/>
            <person name="Hall R.S."/>
            <person name="Korhonen P.K."/>
            <person name="Liao S."/>
            <person name="Thamsborg S."/>
            <person name="Xia J."/>
            <person name="Xu P."/>
            <person name="Wang S."/>
            <person name="Scheerlinck J.P."/>
            <person name="Hofmann A."/>
            <person name="Sternberg P.W."/>
            <person name="Wang J."/>
            <person name="Gasser R.B."/>
        </authorList>
    </citation>
    <scope>NUCLEOTIDE SEQUENCE [LARGE SCALE GENOMIC DNA]</scope>
    <source>
        <strain evidence="1">DCEP-RM93M</strain>
    </source>
</reference>
<proteinExistence type="predicted"/>
<name>A0A085LLS2_9BILA</name>
<evidence type="ECO:0000313" key="1">
    <source>
        <dbReference type="EMBL" id="KFD45918.1"/>
    </source>
</evidence>
<protein>
    <submittedName>
        <fullName evidence="1">Uncharacterized protein</fullName>
    </submittedName>
</protein>
<accession>A0A085LLS2</accession>
<dbReference type="EMBL" id="KL363410">
    <property type="protein sequence ID" value="KFD45918.1"/>
    <property type="molecule type" value="Genomic_DNA"/>
</dbReference>
<gene>
    <name evidence="1" type="ORF">M513_13203</name>
</gene>
<evidence type="ECO:0000313" key="2">
    <source>
        <dbReference type="Proteomes" id="UP000030764"/>
    </source>
</evidence>
<keyword evidence="2" id="KW-1185">Reference proteome</keyword>